<evidence type="ECO:0000256" key="3">
    <source>
        <dbReference type="ARBA" id="ARBA00022927"/>
    </source>
</evidence>
<keyword evidence="3" id="KW-0653">Protein transport</keyword>
<dbReference type="SUPFAM" id="SSF55724">
    <property type="entry name" value="Mog1p/PsbP-like"/>
    <property type="match status" value="1"/>
</dbReference>
<dbReference type="GO" id="GO:0031267">
    <property type="term" value="F:small GTPase binding"/>
    <property type="evidence" value="ECO:0007669"/>
    <property type="project" value="TreeGrafter"/>
</dbReference>
<dbReference type="InterPro" id="IPR007681">
    <property type="entry name" value="Mog1"/>
</dbReference>
<dbReference type="GO" id="GO:0006606">
    <property type="term" value="P:protein import into nucleus"/>
    <property type="evidence" value="ECO:0007669"/>
    <property type="project" value="TreeGrafter"/>
</dbReference>
<keyword evidence="5" id="KW-1185">Reference proteome</keyword>
<dbReference type="EMBL" id="KZ997927">
    <property type="protein sequence ID" value="RKO86771.1"/>
    <property type="molecule type" value="Genomic_DNA"/>
</dbReference>
<evidence type="ECO:0000313" key="5">
    <source>
        <dbReference type="Proteomes" id="UP000269721"/>
    </source>
</evidence>
<dbReference type="Proteomes" id="UP000269721">
    <property type="component" value="Unassembled WGS sequence"/>
</dbReference>
<dbReference type="GO" id="GO:0005085">
    <property type="term" value="F:guanyl-nucleotide exchange factor activity"/>
    <property type="evidence" value="ECO:0007669"/>
    <property type="project" value="TreeGrafter"/>
</dbReference>
<sequence length="177" mass="19215">MERHLYGGAICVNIPASYLDASQLRQIPDNQEVFVEGDSDKSIVIELLEPAEGNEPARWHYQQLAEDNEAHSAAVSSIQTLSPTADTPRLPPMTRATLLTGIQTVSKFNQTTPATVSVLLAVVHLSQAKTDVVITLNRPLVEGVSEGIEHMAAASALQEMKLLLQSLEVKDWSLFAG</sequence>
<keyword evidence="2" id="KW-0813">Transport</keyword>
<name>A0A4P9W391_9FUNG</name>
<evidence type="ECO:0000313" key="4">
    <source>
        <dbReference type="EMBL" id="RKO86771.1"/>
    </source>
</evidence>
<dbReference type="AlphaFoldDB" id="A0A4P9W391"/>
<dbReference type="OrthoDB" id="10255285at2759"/>
<dbReference type="InterPro" id="IPR016123">
    <property type="entry name" value="Mog1/PsbP_a/b/a-sand"/>
</dbReference>
<proteinExistence type="inferred from homology"/>
<protein>
    <recommendedName>
        <fullName evidence="6">Mog1p/PsbP-like protein</fullName>
    </recommendedName>
</protein>
<dbReference type="GO" id="GO:0005634">
    <property type="term" value="C:nucleus"/>
    <property type="evidence" value="ECO:0007669"/>
    <property type="project" value="TreeGrafter"/>
</dbReference>
<gene>
    <name evidence="4" type="ORF">BDK51DRAFT_18003</name>
</gene>
<reference evidence="5" key="1">
    <citation type="journal article" date="2018" name="Nat. Microbiol.">
        <title>Leveraging single-cell genomics to expand the fungal tree of life.</title>
        <authorList>
            <person name="Ahrendt S.R."/>
            <person name="Quandt C.A."/>
            <person name="Ciobanu D."/>
            <person name="Clum A."/>
            <person name="Salamov A."/>
            <person name="Andreopoulos B."/>
            <person name="Cheng J.F."/>
            <person name="Woyke T."/>
            <person name="Pelin A."/>
            <person name="Henrissat B."/>
            <person name="Reynolds N.K."/>
            <person name="Benny G.L."/>
            <person name="Smith M.E."/>
            <person name="James T.Y."/>
            <person name="Grigoriev I.V."/>
        </authorList>
    </citation>
    <scope>NUCLEOTIDE SEQUENCE [LARGE SCALE GENOMIC DNA]</scope>
</reference>
<organism evidence="4 5">
    <name type="scientific">Blyttiomyces helicus</name>
    <dbReference type="NCBI Taxonomy" id="388810"/>
    <lineage>
        <taxon>Eukaryota</taxon>
        <taxon>Fungi</taxon>
        <taxon>Fungi incertae sedis</taxon>
        <taxon>Chytridiomycota</taxon>
        <taxon>Chytridiomycota incertae sedis</taxon>
        <taxon>Chytridiomycetes</taxon>
        <taxon>Chytridiomycetes incertae sedis</taxon>
        <taxon>Blyttiomyces</taxon>
    </lineage>
</organism>
<accession>A0A4P9W391</accession>
<evidence type="ECO:0000256" key="1">
    <source>
        <dbReference type="ARBA" id="ARBA00010307"/>
    </source>
</evidence>
<dbReference type="PANTHER" id="PTHR15837:SF0">
    <property type="entry name" value="RAN GUANINE NUCLEOTIDE RELEASE FACTOR"/>
    <property type="match status" value="1"/>
</dbReference>
<dbReference type="PANTHER" id="PTHR15837">
    <property type="entry name" value="RAN GUANINE NUCLEOTIDE RELEASE FACTOR"/>
    <property type="match status" value="1"/>
</dbReference>
<evidence type="ECO:0008006" key="6">
    <source>
        <dbReference type="Google" id="ProtNLM"/>
    </source>
</evidence>
<evidence type="ECO:0000256" key="2">
    <source>
        <dbReference type="ARBA" id="ARBA00022448"/>
    </source>
</evidence>
<dbReference type="Gene3D" id="3.40.1000.10">
    <property type="entry name" value="Mog1/PsbP, alpha/beta/alpha sandwich"/>
    <property type="match status" value="1"/>
</dbReference>
<dbReference type="Pfam" id="PF04603">
    <property type="entry name" value="Mog1"/>
    <property type="match status" value="1"/>
</dbReference>
<comment type="similarity">
    <text evidence="1">Belongs to the MOG1 family.</text>
</comment>